<reference evidence="2 3" key="1">
    <citation type="submission" date="2018-06" db="EMBL/GenBank/DDBJ databases">
        <authorList>
            <consortium name="Pathogen Informatics"/>
            <person name="Doyle S."/>
        </authorList>
    </citation>
    <scope>NUCLEOTIDE SEQUENCE [LARGE SCALE GENOMIC DNA]</scope>
    <source>
        <strain evidence="3">NCTC 11391</strain>
    </source>
</reference>
<evidence type="ECO:0000313" key="3">
    <source>
        <dbReference type="Proteomes" id="UP000254082"/>
    </source>
</evidence>
<keyword evidence="1" id="KW-1133">Transmembrane helix</keyword>
<accession>A0A380JEI0</accession>
<dbReference type="NCBIfam" id="NF038065">
    <property type="entry name" value="Pr6Pr"/>
    <property type="match status" value="1"/>
</dbReference>
<name>A0A380JEI0_STRDO</name>
<keyword evidence="1" id="KW-0812">Transmembrane</keyword>
<protein>
    <submittedName>
        <fullName evidence="2">Membrane protein</fullName>
    </submittedName>
</protein>
<sequence length="215" mass="25044">MLVTYYRRILFILGILGLGLQLFKYGLGRLLYYTILSNLAVVVFLGVTLYWMAQKKEATLLSHKFLRFKGGLTVNDFDSLYRLPIVYHFFLAPLVTAQAYWNLENFLVHYILPLGFLLDSLLFDPRKNYRIWDPIAWLLFQLAYSFLALFNGFVTKWAIPGAVDSPFPYYFVNVYKYGWGFVLKNCLGLFVFYLILGYLFCLANYGLDLASKSRS</sequence>
<dbReference type="Proteomes" id="UP000254082">
    <property type="component" value="Unassembled WGS sequence"/>
</dbReference>
<gene>
    <name evidence="2" type="ORF">NCTC11391_01543</name>
</gene>
<dbReference type="EMBL" id="UHFA01000002">
    <property type="protein sequence ID" value="SUN36547.1"/>
    <property type="molecule type" value="Genomic_DNA"/>
</dbReference>
<feature type="transmembrane region" description="Helical" evidence="1">
    <location>
        <begin position="106"/>
        <end position="123"/>
    </location>
</feature>
<keyword evidence="3" id="KW-1185">Reference proteome</keyword>
<evidence type="ECO:0000313" key="2">
    <source>
        <dbReference type="EMBL" id="SUN36547.1"/>
    </source>
</evidence>
<dbReference type="RefSeq" id="WP_167410115.1">
    <property type="nucleotide sequence ID" value="NZ_UHFA01000002.1"/>
</dbReference>
<proteinExistence type="predicted"/>
<dbReference type="InterPro" id="IPR049713">
    <property type="entry name" value="Pr6Pr-like"/>
</dbReference>
<feature type="transmembrane region" description="Helical" evidence="1">
    <location>
        <begin position="6"/>
        <end position="23"/>
    </location>
</feature>
<keyword evidence="1" id="KW-0472">Membrane</keyword>
<feature type="transmembrane region" description="Helical" evidence="1">
    <location>
        <begin position="135"/>
        <end position="159"/>
    </location>
</feature>
<dbReference type="AlphaFoldDB" id="A0A380JEI0"/>
<feature type="transmembrane region" description="Helical" evidence="1">
    <location>
        <begin position="30"/>
        <end position="53"/>
    </location>
</feature>
<feature type="transmembrane region" description="Helical" evidence="1">
    <location>
        <begin position="179"/>
        <end position="207"/>
    </location>
</feature>
<organism evidence="2 3">
    <name type="scientific">Streptococcus downei MFe28</name>
    <dbReference type="NCBI Taxonomy" id="764290"/>
    <lineage>
        <taxon>Bacteria</taxon>
        <taxon>Bacillati</taxon>
        <taxon>Bacillota</taxon>
        <taxon>Bacilli</taxon>
        <taxon>Lactobacillales</taxon>
        <taxon>Streptococcaceae</taxon>
        <taxon>Streptococcus</taxon>
    </lineage>
</organism>
<evidence type="ECO:0000256" key="1">
    <source>
        <dbReference type="SAM" id="Phobius"/>
    </source>
</evidence>